<dbReference type="SUPFAM" id="SSF52283">
    <property type="entry name" value="Formate/glycerate dehydrogenase catalytic domain-like"/>
    <property type="match status" value="1"/>
</dbReference>
<evidence type="ECO:0000256" key="2">
    <source>
        <dbReference type="ARBA" id="ARBA00023027"/>
    </source>
</evidence>
<dbReference type="InterPro" id="IPR029753">
    <property type="entry name" value="D-isomer_DH_CS"/>
</dbReference>
<dbReference type="PANTHER" id="PTHR10996">
    <property type="entry name" value="2-HYDROXYACID DEHYDROGENASE-RELATED"/>
    <property type="match status" value="1"/>
</dbReference>
<keyword evidence="5" id="KW-1185">Reference proteome</keyword>
<reference evidence="4 5" key="1">
    <citation type="submission" date="2018-08" db="EMBL/GenBank/DDBJ databases">
        <title>Diversity &amp; Physiological Properties of Lignin-Decomposing Actinobacteria from Soil.</title>
        <authorList>
            <person name="Roh S.G."/>
            <person name="Kim S.B."/>
        </authorList>
    </citation>
    <scope>NUCLEOTIDE SEQUENCE [LARGE SCALE GENOMIC DNA]</scope>
    <source>
        <strain evidence="4 5">MMS17-GH009</strain>
    </source>
</reference>
<dbReference type="InterPro" id="IPR050223">
    <property type="entry name" value="D-isomer_2-hydroxyacid_DH"/>
</dbReference>
<keyword evidence="1" id="KW-0560">Oxidoreductase</keyword>
<protein>
    <submittedName>
        <fullName evidence="4">Oxidoreductase</fullName>
    </submittedName>
</protein>
<dbReference type="InterPro" id="IPR006140">
    <property type="entry name" value="D-isomer_DH_NAD-bd"/>
</dbReference>
<evidence type="ECO:0000259" key="3">
    <source>
        <dbReference type="Pfam" id="PF02826"/>
    </source>
</evidence>
<accession>A0A372ZQ22</accession>
<dbReference type="SUPFAM" id="SSF51735">
    <property type="entry name" value="NAD(P)-binding Rossmann-fold domains"/>
    <property type="match status" value="1"/>
</dbReference>
<dbReference type="GO" id="GO:0030267">
    <property type="term" value="F:glyoxylate reductase (NADPH) activity"/>
    <property type="evidence" value="ECO:0007669"/>
    <property type="project" value="TreeGrafter"/>
</dbReference>
<name>A0A372ZQ22_9ACTN</name>
<dbReference type="GO" id="GO:0016618">
    <property type="term" value="F:hydroxypyruvate reductase [NAD(P)H] activity"/>
    <property type="evidence" value="ECO:0007669"/>
    <property type="project" value="TreeGrafter"/>
</dbReference>
<evidence type="ECO:0000256" key="1">
    <source>
        <dbReference type="ARBA" id="ARBA00023002"/>
    </source>
</evidence>
<dbReference type="AlphaFoldDB" id="A0A372ZQ22"/>
<sequence length="333" mass="35050">MPTAAFAMDPERFPDVYGPQARARVAARAEVLADPASPDGVWSAERLAAAAPEALRAVEVLFTGWGGPVLDAAALARLPRLRLVLYAAGSVRRIAGEAFWAAGVPIVTAAHANAVPVTEFAVAQIVYALKGGWRHVLDARAARAAVPAARTPGGYGSTVGVLSLGAAGRLVCEMLRGYDVEVLAHDPYAPVPPGVRAVGLDELFAAADVVSVHTPLLPATRGLVDRRLLTSMKPGATLVNTARGAVLDEPALLAVLAERPDLFAVLDVTDPEPPLPGSPLFTLPNVVVTPHLAGSRGLERRRLGDLVVGEFERWLDGAPLRRALDPHTYERMA</sequence>
<dbReference type="PANTHER" id="PTHR10996:SF178">
    <property type="entry name" value="2-HYDROXYACID DEHYDROGENASE YGL185C-RELATED"/>
    <property type="match status" value="1"/>
</dbReference>
<dbReference type="GO" id="GO:0051287">
    <property type="term" value="F:NAD binding"/>
    <property type="evidence" value="ECO:0007669"/>
    <property type="project" value="InterPro"/>
</dbReference>
<organism evidence="4 5">
    <name type="scientific">Kitasatospora xanthocidica</name>
    <dbReference type="NCBI Taxonomy" id="83382"/>
    <lineage>
        <taxon>Bacteria</taxon>
        <taxon>Bacillati</taxon>
        <taxon>Actinomycetota</taxon>
        <taxon>Actinomycetes</taxon>
        <taxon>Kitasatosporales</taxon>
        <taxon>Streptomycetaceae</taxon>
        <taxon>Kitasatospora</taxon>
    </lineage>
</organism>
<evidence type="ECO:0000313" key="4">
    <source>
        <dbReference type="EMBL" id="RGD57999.1"/>
    </source>
</evidence>
<dbReference type="GO" id="GO:0005829">
    <property type="term" value="C:cytosol"/>
    <property type="evidence" value="ECO:0007669"/>
    <property type="project" value="TreeGrafter"/>
</dbReference>
<dbReference type="PROSITE" id="PS00670">
    <property type="entry name" value="D_2_HYDROXYACID_DH_2"/>
    <property type="match status" value="1"/>
</dbReference>
<dbReference type="Pfam" id="PF02826">
    <property type="entry name" value="2-Hacid_dh_C"/>
    <property type="match status" value="1"/>
</dbReference>
<dbReference type="EMBL" id="QVIG01000001">
    <property type="protein sequence ID" value="RGD57999.1"/>
    <property type="molecule type" value="Genomic_DNA"/>
</dbReference>
<dbReference type="InterPro" id="IPR036291">
    <property type="entry name" value="NAD(P)-bd_dom_sf"/>
</dbReference>
<feature type="domain" description="D-isomer specific 2-hydroxyacid dehydrogenase NAD-binding" evidence="3">
    <location>
        <begin position="155"/>
        <end position="293"/>
    </location>
</feature>
<evidence type="ECO:0000313" key="5">
    <source>
        <dbReference type="Proteomes" id="UP000263377"/>
    </source>
</evidence>
<dbReference type="Proteomes" id="UP000263377">
    <property type="component" value="Unassembled WGS sequence"/>
</dbReference>
<gene>
    <name evidence="4" type="ORF">DR950_09555</name>
</gene>
<dbReference type="CDD" id="cd12167">
    <property type="entry name" value="2-Hacid_dh_8"/>
    <property type="match status" value="1"/>
</dbReference>
<proteinExistence type="predicted"/>
<comment type="caution">
    <text evidence="4">The sequence shown here is derived from an EMBL/GenBank/DDBJ whole genome shotgun (WGS) entry which is preliminary data.</text>
</comment>
<dbReference type="Gene3D" id="3.40.50.720">
    <property type="entry name" value="NAD(P)-binding Rossmann-like Domain"/>
    <property type="match status" value="2"/>
</dbReference>
<keyword evidence="2" id="KW-0520">NAD</keyword>